<gene>
    <name evidence="2" type="ORF">C7B82_15440</name>
</gene>
<name>A0A2T1E4W5_9CYAN</name>
<dbReference type="GO" id="GO:0030288">
    <property type="term" value="C:outer membrane-bounded periplasmic space"/>
    <property type="evidence" value="ECO:0007669"/>
    <property type="project" value="TreeGrafter"/>
</dbReference>
<dbReference type="GO" id="GO:0030435">
    <property type="term" value="P:sporulation resulting in formation of a cellular spore"/>
    <property type="evidence" value="ECO:0007669"/>
    <property type="project" value="InterPro"/>
</dbReference>
<dbReference type="NCBIfam" id="TIGR02669">
    <property type="entry name" value="SpoIID_LytB"/>
    <property type="match status" value="1"/>
</dbReference>
<dbReference type="EMBL" id="PVWK01000084">
    <property type="protein sequence ID" value="PSB27779.1"/>
    <property type="molecule type" value="Genomic_DNA"/>
</dbReference>
<reference evidence="2 3" key="2">
    <citation type="submission" date="2018-03" db="EMBL/GenBank/DDBJ databases">
        <title>The ancient ancestry and fast evolution of plastids.</title>
        <authorList>
            <person name="Moore K.R."/>
            <person name="Magnabosco C."/>
            <person name="Momper L."/>
            <person name="Gold D.A."/>
            <person name="Bosak T."/>
            <person name="Fournier G.P."/>
        </authorList>
    </citation>
    <scope>NUCLEOTIDE SEQUENCE [LARGE SCALE GENOMIC DNA]</scope>
    <source>
        <strain evidence="2 3">ULC18</strain>
    </source>
</reference>
<protein>
    <submittedName>
        <fullName evidence="2">Sporulation protein</fullName>
    </submittedName>
</protein>
<accession>A0A2T1E4W5</accession>
<dbReference type="AlphaFoldDB" id="A0A2T1E4W5"/>
<dbReference type="PANTHER" id="PTHR30032">
    <property type="entry name" value="N-ACETYLMURAMOYL-L-ALANINE AMIDASE-RELATED"/>
    <property type="match status" value="1"/>
</dbReference>
<dbReference type="RefSeq" id="WP_106257189.1">
    <property type="nucleotide sequence ID" value="NZ_CAWNSW010000089.1"/>
</dbReference>
<reference evidence="3" key="1">
    <citation type="submission" date="2018-02" db="EMBL/GenBank/DDBJ databases">
        <authorList>
            <person name="Moore K."/>
            <person name="Momper L."/>
        </authorList>
    </citation>
    <scope>NUCLEOTIDE SEQUENCE [LARGE SCALE GENOMIC DNA]</scope>
    <source>
        <strain evidence="3">ULC18</strain>
    </source>
</reference>
<dbReference type="InterPro" id="IPR051922">
    <property type="entry name" value="Bact_Sporulation_Assoc"/>
</dbReference>
<evidence type="ECO:0000313" key="2">
    <source>
        <dbReference type="EMBL" id="PSB27779.1"/>
    </source>
</evidence>
<dbReference type="Pfam" id="PF08486">
    <property type="entry name" value="SpoIID"/>
    <property type="match status" value="1"/>
</dbReference>
<comment type="caution">
    <text evidence="2">The sequence shown here is derived from an EMBL/GenBank/DDBJ whole genome shotgun (WGS) entry which is preliminary data.</text>
</comment>
<dbReference type="PANTHER" id="PTHR30032:SF4">
    <property type="entry name" value="AMIDASE ENHANCER"/>
    <property type="match status" value="1"/>
</dbReference>
<dbReference type="InterPro" id="IPR013693">
    <property type="entry name" value="SpoIID/LytB_N"/>
</dbReference>
<dbReference type="OrthoDB" id="9794671at2"/>
<evidence type="ECO:0000259" key="1">
    <source>
        <dbReference type="Pfam" id="PF08486"/>
    </source>
</evidence>
<dbReference type="Proteomes" id="UP000239576">
    <property type="component" value="Unassembled WGS sequence"/>
</dbReference>
<feature type="domain" description="Sporulation stage II protein D amidase enhancer LytB N-terminal" evidence="1">
    <location>
        <begin position="138"/>
        <end position="226"/>
    </location>
</feature>
<dbReference type="InterPro" id="IPR013486">
    <property type="entry name" value="SpoIID/LytB"/>
</dbReference>
<proteinExistence type="predicted"/>
<sequence>MSLERFPFLLFSQLRTLKHLKGRSRWLELFIWMAAFAVMESAVSRPAEAALELRVAVENGVSQVAIGSSTKGIVRGSNGQPLGEIAPMNAFIAQPKQGSVSLDRWQSSQLWVEPTEGGYVYIGDRWYRGRTLVVPGKSGLIAVNYVDLEQYLYSVLGGEMNGNWPQEALKAQAVAARSYALYHRQRATNGIYDVVDTTASQVYRGIRDESTGTQTAVNATAEQVLVSSGQIIEAAFHSSAGGCTENSEDVWSSPVPYLRSVKENFPEVSPVAQWGEEFSRTALSKRIPGVGNIISFQAVETTACGRIKSMRVVGDKGQKIVSGEALQTALNLRSTLFSIVPQPVLEASKEKAQAAPTTFQVSGRGFGHGLGLSQWGAYNLAQRGTNYQQILLQYYQNTTLAKIQVK</sequence>
<organism evidence="2 3">
    <name type="scientific">Stenomitos frigidus ULC18</name>
    <dbReference type="NCBI Taxonomy" id="2107698"/>
    <lineage>
        <taxon>Bacteria</taxon>
        <taxon>Bacillati</taxon>
        <taxon>Cyanobacteriota</taxon>
        <taxon>Cyanophyceae</taxon>
        <taxon>Leptolyngbyales</taxon>
        <taxon>Leptolyngbyaceae</taxon>
        <taxon>Stenomitos</taxon>
    </lineage>
</organism>
<keyword evidence="3" id="KW-1185">Reference proteome</keyword>
<evidence type="ECO:0000313" key="3">
    <source>
        <dbReference type="Proteomes" id="UP000239576"/>
    </source>
</evidence>